<proteinExistence type="inferred from homology"/>
<dbReference type="InterPro" id="IPR034294">
    <property type="entry name" value="Aquaporin_transptr"/>
</dbReference>
<evidence type="ECO:0000256" key="4">
    <source>
        <dbReference type="ARBA" id="ARBA00022737"/>
    </source>
</evidence>
<dbReference type="InterPro" id="IPR023271">
    <property type="entry name" value="Aquaporin-like"/>
</dbReference>
<evidence type="ECO:0000256" key="2">
    <source>
        <dbReference type="ARBA" id="ARBA00022448"/>
    </source>
</evidence>
<keyword evidence="3 8" id="KW-0812">Transmembrane</keyword>
<dbReference type="EMBL" id="SDOX01000002">
    <property type="protein sequence ID" value="TFJ88219.1"/>
    <property type="molecule type" value="Genomic_DNA"/>
</dbReference>
<dbReference type="SUPFAM" id="SSF81338">
    <property type="entry name" value="Aquaporin-like"/>
    <property type="match status" value="1"/>
</dbReference>
<keyword evidence="6 9" id="KW-0472">Membrane</keyword>
<dbReference type="PANTHER" id="PTHR45665">
    <property type="entry name" value="AQUAPORIN-8"/>
    <property type="match status" value="1"/>
</dbReference>
<dbReference type="OrthoDB" id="3222at2759"/>
<evidence type="ECO:0000313" key="11">
    <source>
        <dbReference type="Proteomes" id="UP000355283"/>
    </source>
</evidence>
<feature type="transmembrane region" description="Helical" evidence="9">
    <location>
        <begin position="161"/>
        <end position="184"/>
    </location>
</feature>
<dbReference type="Proteomes" id="UP000355283">
    <property type="component" value="Unassembled WGS sequence"/>
</dbReference>
<keyword evidence="5 9" id="KW-1133">Transmembrane helix</keyword>
<feature type="transmembrane region" description="Helical" evidence="9">
    <location>
        <begin position="40"/>
        <end position="57"/>
    </location>
</feature>
<evidence type="ECO:0000256" key="7">
    <source>
        <dbReference type="ARBA" id="ARBA00038477"/>
    </source>
</evidence>
<dbReference type="Pfam" id="PF00230">
    <property type="entry name" value="MIP"/>
    <property type="match status" value="1"/>
</dbReference>
<keyword evidence="4" id="KW-0677">Repeat</keyword>
<accession>A0A4D9DHC1</accession>
<feature type="transmembrane region" description="Helical" evidence="9">
    <location>
        <begin position="129"/>
        <end position="149"/>
    </location>
</feature>
<evidence type="ECO:0000256" key="9">
    <source>
        <dbReference type="SAM" id="Phobius"/>
    </source>
</evidence>
<comment type="caution">
    <text evidence="10">The sequence shown here is derived from an EMBL/GenBank/DDBJ whole genome shotgun (WGS) entry which is preliminary data.</text>
</comment>
<dbReference type="InterPro" id="IPR022357">
    <property type="entry name" value="MIP_CS"/>
</dbReference>
<name>A0A4D9DHC1_9STRA</name>
<evidence type="ECO:0000313" key="10">
    <source>
        <dbReference type="EMBL" id="TFJ88219.1"/>
    </source>
</evidence>
<dbReference type="PRINTS" id="PR00783">
    <property type="entry name" value="MINTRINSICP"/>
</dbReference>
<organism evidence="10 11">
    <name type="scientific">Nannochloropsis salina CCMP1776</name>
    <dbReference type="NCBI Taxonomy" id="1027361"/>
    <lineage>
        <taxon>Eukaryota</taxon>
        <taxon>Sar</taxon>
        <taxon>Stramenopiles</taxon>
        <taxon>Ochrophyta</taxon>
        <taxon>Eustigmatophyceae</taxon>
        <taxon>Eustigmatales</taxon>
        <taxon>Monodopsidaceae</taxon>
        <taxon>Microchloropsis</taxon>
        <taxon>Microchloropsis salina</taxon>
    </lineage>
</organism>
<evidence type="ECO:0000256" key="6">
    <source>
        <dbReference type="ARBA" id="ARBA00023136"/>
    </source>
</evidence>
<feature type="transmembrane region" description="Helical" evidence="9">
    <location>
        <begin position="196"/>
        <end position="216"/>
    </location>
</feature>
<evidence type="ECO:0000256" key="1">
    <source>
        <dbReference type="ARBA" id="ARBA00004141"/>
    </source>
</evidence>
<dbReference type="InterPro" id="IPR000425">
    <property type="entry name" value="MIP"/>
</dbReference>
<comment type="similarity">
    <text evidence="7">Belongs to the MIP/aquaporin (TC 1.A.8) family. TIP (TC 1.A.8.10) subfamily.</text>
</comment>
<dbReference type="AlphaFoldDB" id="A0A4D9DHC1"/>
<dbReference type="GO" id="GO:0016020">
    <property type="term" value="C:membrane"/>
    <property type="evidence" value="ECO:0007669"/>
    <property type="project" value="UniProtKB-SubCell"/>
</dbReference>
<keyword evidence="2 8" id="KW-0813">Transport</keyword>
<sequence>MGSQTVESPRQLVGAAIQEFFGALLMFLVLWPFVGVLGDTWTAWVAHFFFVMLCDIVSGGSQVNPSVSVAMFVHGAISFPGAIVRILAQLAAGVVAYPLLQKLSPSYVGVGGPCLQDGVSTTTGALAEFTLTFALLTLIYLAITIIGAPGQRPIIAAGIRCLIVAGTPYTGPAMNPMIAFGWAVQSGAYKTFDHYLVYWIAPTVGAVLATVLFAVFQASFLDDGKKNKAD</sequence>
<evidence type="ECO:0000256" key="8">
    <source>
        <dbReference type="RuleBase" id="RU000477"/>
    </source>
</evidence>
<protein>
    <recommendedName>
        <fullName evidence="12">Aquaporin</fullName>
    </recommendedName>
</protein>
<evidence type="ECO:0008006" key="12">
    <source>
        <dbReference type="Google" id="ProtNLM"/>
    </source>
</evidence>
<evidence type="ECO:0000256" key="3">
    <source>
        <dbReference type="ARBA" id="ARBA00022692"/>
    </source>
</evidence>
<feature type="transmembrane region" description="Helical" evidence="9">
    <location>
        <begin position="69"/>
        <end position="97"/>
    </location>
</feature>
<evidence type="ECO:0000256" key="5">
    <source>
        <dbReference type="ARBA" id="ARBA00022989"/>
    </source>
</evidence>
<feature type="transmembrane region" description="Helical" evidence="9">
    <location>
        <begin position="12"/>
        <end position="34"/>
    </location>
</feature>
<comment type="subcellular location">
    <subcellularLocation>
        <location evidence="1">Membrane</location>
        <topology evidence="1">Multi-pass membrane protein</topology>
    </subcellularLocation>
</comment>
<dbReference type="PROSITE" id="PS00221">
    <property type="entry name" value="MIP"/>
    <property type="match status" value="1"/>
</dbReference>
<keyword evidence="11" id="KW-1185">Reference proteome</keyword>
<reference evidence="10 11" key="1">
    <citation type="submission" date="2019-01" db="EMBL/GenBank/DDBJ databases">
        <title>Nuclear Genome Assembly of the Microalgal Biofuel strain Nannochloropsis salina CCMP1776.</title>
        <authorList>
            <person name="Hovde B."/>
        </authorList>
    </citation>
    <scope>NUCLEOTIDE SEQUENCE [LARGE SCALE GENOMIC DNA]</scope>
    <source>
        <strain evidence="10 11">CCMP1776</strain>
    </source>
</reference>
<dbReference type="GO" id="GO:0015250">
    <property type="term" value="F:water channel activity"/>
    <property type="evidence" value="ECO:0007669"/>
    <property type="project" value="TreeGrafter"/>
</dbReference>
<dbReference type="Gene3D" id="1.20.1080.10">
    <property type="entry name" value="Glycerol uptake facilitator protein"/>
    <property type="match status" value="1"/>
</dbReference>
<dbReference type="PANTHER" id="PTHR45665:SF54">
    <property type="entry name" value="AQUAPORIN TIP1-1"/>
    <property type="match status" value="1"/>
</dbReference>
<gene>
    <name evidence="10" type="ORF">NSK_000570</name>
</gene>